<organism evidence="2 3">
    <name type="scientific">Xylaria bambusicola</name>
    <dbReference type="NCBI Taxonomy" id="326684"/>
    <lineage>
        <taxon>Eukaryota</taxon>
        <taxon>Fungi</taxon>
        <taxon>Dikarya</taxon>
        <taxon>Ascomycota</taxon>
        <taxon>Pezizomycotina</taxon>
        <taxon>Sordariomycetes</taxon>
        <taxon>Xylariomycetidae</taxon>
        <taxon>Xylariales</taxon>
        <taxon>Xylariaceae</taxon>
        <taxon>Xylaria</taxon>
    </lineage>
</organism>
<protein>
    <submittedName>
        <fullName evidence="2">Uncharacterized protein</fullName>
    </submittedName>
</protein>
<sequence>MTSHQPSTSSTFVIVRLVPSSAMNPLCTTYRMTLSRCSSRGRNRNVTALPSAATRMISAVVSTWPCTKCPPIRVSARTARSRFTRESLVSCPRFVSRSVSGAMPTLKLGAAASDEDEEEEESHVAVRQTPLMAMLSPRAASSRSFEDDGSAMVSEVPPVSS</sequence>
<keyword evidence="3" id="KW-1185">Reference proteome</keyword>
<proteinExistence type="predicted"/>
<dbReference type="AlphaFoldDB" id="A0AAN7U317"/>
<dbReference type="Proteomes" id="UP001305414">
    <property type="component" value="Unassembled WGS sequence"/>
</dbReference>
<accession>A0AAN7U317</accession>
<comment type="caution">
    <text evidence="2">The sequence shown here is derived from an EMBL/GenBank/DDBJ whole genome shotgun (WGS) entry which is preliminary data.</text>
</comment>
<name>A0AAN7U317_9PEZI</name>
<evidence type="ECO:0000313" key="3">
    <source>
        <dbReference type="Proteomes" id="UP001305414"/>
    </source>
</evidence>
<reference evidence="2 3" key="1">
    <citation type="submission" date="2023-10" db="EMBL/GenBank/DDBJ databases">
        <title>Draft genome sequence of Xylaria bambusicola isolate GMP-LS, the root and basal stem rot pathogen of sugarcane in Indonesia.</title>
        <authorList>
            <person name="Selvaraj P."/>
            <person name="Muralishankar V."/>
            <person name="Muruganantham S."/>
            <person name="Sp S."/>
            <person name="Haryani S."/>
            <person name="Lau K.J.X."/>
            <person name="Naqvi N.I."/>
        </authorList>
    </citation>
    <scope>NUCLEOTIDE SEQUENCE [LARGE SCALE GENOMIC DNA]</scope>
    <source>
        <strain evidence="2">GMP-LS</strain>
    </source>
</reference>
<dbReference type="EMBL" id="JAWHQM010000001">
    <property type="protein sequence ID" value="KAK5624375.1"/>
    <property type="molecule type" value="Genomic_DNA"/>
</dbReference>
<gene>
    <name evidence="2" type="ORF">RRF57_000091</name>
</gene>
<feature type="region of interest" description="Disordered" evidence="1">
    <location>
        <begin position="109"/>
        <end position="161"/>
    </location>
</feature>
<evidence type="ECO:0000256" key="1">
    <source>
        <dbReference type="SAM" id="MobiDB-lite"/>
    </source>
</evidence>
<evidence type="ECO:0000313" key="2">
    <source>
        <dbReference type="EMBL" id="KAK5624375.1"/>
    </source>
</evidence>